<proteinExistence type="predicted"/>
<evidence type="ECO:0000313" key="2">
    <source>
        <dbReference type="EMBL" id="GAA4716934.1"/>
    </source>
</evidence>
<gene>
    <name evidence="2" type="ORF">GCM10023216_01030</name>
</gene>
<dbReference type="RefSeq" id="WP_172152088.1">
    <property type="nucleotide sequence ID" value="NZ_BAABID010000002.1"/>
</dbReference>
<dbReference type="EMBL" id="BAABID010000002">
    <property type="protein sequence ID" value="GAA4716934.1"/>
    <property type="molecule type" value="Genomic_DNA"/>
</dbReference>
<comment type="caution">
    <text evidence="2">The sequence shown here is derived from an EMBL/GenBank/DDBJ whole genome shotgun (WGS) entry which is preliminary data.</text>
</comment>
<protein>
    <submittedName>
        <fullName evidence="2">Uncharacterized protein</fullName>
    </submittedName>
</protein>
<feature type="region of interest" description="Disordered" evidence="1">
    <location>
        <begin position="98"/>
        <end position="117"/>
    </location>
</feature>
<accession>A0ABP8XYH6</accession>
<evidence type="ECO:0000256" key="1">
    <source>
        <dbReference type="SAM" id="MobiDB-lite"/>
    </source>
</evidence>
<sequence>MRALARDRRERRRNRALTSHLQAVIKDADERIRHVEAGSAAIARENADLAEIAAGHEAAARDLAKMLWHVASNYGDRIVNQERVRTYLMHYLPELRSPDYVEPEPAPDPYGNPWGEG</sequence>
<evidence type="ECO:0000313" key="3">
    <source>
        <dbReference type="Proteomes" id="UP001500956"/>
    </source>
</evidence>
<organism evidence="2 3">
    <name type="scientific">Isoptericola chiayiensis</name>
    <dbReference type="NCBI Taxonomy" id="579446"/>
    <lineage>
        <taxon>Bacteria</taxon>
        <taxon>Bacillati</taxon>
        <taxon>Actinomycetota</taxon>
        <taxon>Actinomycetes</taxon>
        <taxon>Micrococcales</taxon>
        <taxon>Promicromonosporaceae</taxon>
        <taxon>Isoptericola</taxon>
    </lineage>
</organism>
<dbReference type="Proteomes" id="UP001500956">
    <property type="component" value="Unassembled WGS sequence"/>
</dbReference>
<keyword evidence="3" id="KW-1185">Reference proteome</keyword>
<name>A0ABP8XYH6_9MICO</name>
<reference evidence="3" key="1">
    <citation type="journal article" date="2019" name="Int. J. Syst. Evol. Microbiol.">
        <title>The Global Catalogue of Microorganisms (GCM) 10K type strain sequencing project: providing services to taxonomists for standard genome sequencing and annotation.</title>
        <authorList>
            <consortium name="The Broad Institute Genomics Platform"/>
            <consortium name="The Broad Institute Genome Sequencing Center for Infectious Disease"/>
            <person name="Wu L."/>
            <person name="Ma J."/>
        </authorList>
    </citation>
    <scope>NUCLEOTIDE SEQUENCE [LARGE SCALE GENOMIC DNA]</scope>
    <source>
        <strain evidence="3">JCM 18063</strain>
    </source>
</reference>